<dbReference type="Proteomes" id="UP000027120">
    <property type="component" value="Unassembled WGS sequence"/>
</dbReference>
<accession>A0A067FDI2</accession>
<evidence type="ECO:0000313" key="2">
    <source>
        <dbReference type="Proteomes" id="UP000027120"/>
    </source>
</evidence>
<sequence length="86" mass="9623">MVALIHFLSKTNMKSGCRCSSKSSSHRRLSLLSTFFSHMGTQGLRTLEERSTLQLYSGFISARHSVIEGEKKKKLTSPTIINGIHK</sequence>
<dbReference type="AlphaFoldDB" id="A0A067FDI2"/>
<reference evidence="1 2" key="1">
    <citation type="submission" date="2014-04" db="EMBL/GenBank/DDBJ databases">
        <authorList>
            <consortium name="International Citrus Genome Consortium"/>
            <person name="Gmitter F."/>
            <person name="Chen C."/>
            <person name="Farmerie W."/>
            <person name="Harkins T."/>
            <person name="Desany B."/>
            <person name="Mohiuddin M."/>
            <person name="Kodira C."/>
            <person name="Borodovsky M."/>
            <person name="Lomsadze A."/>
            <person name="Burns P."/>
            <person name="Jenkins J."/>
            <person name="Prochnik S."/>
            <person name="Shu S."/>
            <person name="Chapman J."/>
            <person name="Pitluck S."/>
            <person name="Schmutz J."/>
            <person name="Rokhsar D."/>
        </authorList>
    </citation>
    <scope>NUCLEOTIDE SEQUENCE</scope>
</reference>
<evidence type="ECO:0000313" key="1">
    <source>
        <dbReference type="EMBL" id="KDO61522.1"/>
    </source>
</evidence>
<dbReference type="EMBL" id="KK784924">
    <property type="protein sequence ID" value="KDO61522.1"/>
    <property type="molecule type" value="Genomic_DNA"/>
</dbReference>
<gene>
    <name evidence="1" type="ORF">CISIN_1g044664mg</name>
</gene>
<protein>
    <submittedName>
        <fullName evidence="1">Uncharacterized protein</fullName>
    </submittedName>
</protein>
<keyword evidence="2" id="KW-1185">Reference proteome</keyword>
<name>A0A067FDI2_CITSI</name>
<organism evidence="1 2">
    <name type="scientific">Citrus sinensis</name>
    <name type="common">Sweet orange</name>
    <name type="synonym">Citrus aurantium var. sinensis</name>
    <dbReference type="NCBI Taxonomy" id="2711"/>
    <lineage>
        <taxon>Eukaryota</taxon>
        <taxon>Viridiplantae</taxon>
        <taxon>Streptophyta</taxon>
        <taxon>Embryophyta</taxon>
        <taxon>Tracheophyta</taxon>
        <taxon>Spermatophyta</taxon>
        <taxon>Magnoliopsida</taxon>
        <taxon>eudicotyledons</taxon>
        <taxon>Gunneridae</taxon>
        <taxon>Pentapetalae</taxon>
        <taxon>rosids</taxon>
        <taxon>malvids</taxon>
        <taxon>Sapindales</taxon>
        <taxon>Rutaceae</taxon>
        <taxon>Aurantioideae</taxon>
        <taxon>Citrus</taxon>
    </lineage>
</organism>
<proteinExistence type="predicted"/>